<evidence type="ECO:0000313" key="2">
    <source>
        <dbReference type="Proteomes" id="UP000800093"/>
    </source>
</evidence>
<evidence type="ECO:0000313" key="1">
    <source>
        <dbReference type="EMBL" id="KAF2262506.1"/>
    </source>
</evidence>
<accession>A0A9P4K635</accession>
<protein>
    <submittedName>
        <fullName evidence="1">Uncharacterized protein</fullName>
    </submittedName>
</protein>
<keyword evidence="2" id="KW-1185">Reference proteome</keyword>
<reference evidence="2" key="1">
    <citation type="journal article" date="2020" name="Stud. Mycol.">
        <title>101 Dothideomycetes genomes: A test case for predicting lifestyles and emergence of pathogens.</title>
        <authorList>
            <person name="Haridas S."/>
            <person name="Albert R."/>
            <person name="Binder M."/>
            <person name="Bloem J."/>
            <person name="LaButti K."/>
            <person name="Salamov A."/>
            <person name="Andreopoulos B."/>
            <person name="Baker S."/>
            <person name="Barry K."/>
            <person name="Bills G."/>
            <person name="Bluhm B."/>
            <person name="Cannon C."/>
            <person name="Castanera R."/>
            <person name="Culley D."/>
            <person name="Daum C."/>
            <person name="Ezra D."/>
            <person name="Gonzalez J."/>
            <person name="Henrissat B."/>
            <person name="Kuo A."/>
            <person name="Liang C."/>
            <person name="Lipzen A."/>
            <person name="Lutzoni F."/>
            <person name="Magnuson J."/>
            <person name="Mondo S."/>
            <person name="Nolan M."/>
            <person name="Ohm R."/>
            <person name="Pangilinan J."/>
            <person name="Park H.-J."/>
            <person name="Ramirez L."/>
            <person name="Alfaro M."/>
            <person name="Sun H."/>
            <person name="Tritt A."/>
            <person name="Yoshinaga Y."/>
            <person name="Zwiers L.-H."/>
            <person name="Turgeon B."/>
            <person name="Goodwin S."/>
            <person name="Spatafora J."/>
            <person name="Crous P."/>
            <person name="Grigoriev I."/>
        </authorList>
    </citation>
    <scope>NUCLEOTIDE SEQUENCE [LARGE SCALE GENOMIC DNA]</scope>
    <source>
        <strain evidence="2">CBS 304.66</strain>
    </source>
</reference>
<comment type="caution">
    <text evidence="1">The sequence shown here is derived from an EMBL/GenBank/DDBJ whole genome shotgun (WGS) entry which is preliminary data.</text>
</comment>
<sequence length="128" mass="14572">MISCNLPYIADKARLPADSPTLEEIESAIEILGDTARRKVDLLEGEMVFFLANSTIAAAPQFYAQFKGRDNKTRWSWSALEAQVWLPTGKDWTSQQKRLYLGDYSSFLRRDESWALLECTALLAVESY</sequence>
<dbReference type="AlphaFoldDB" id="A0A9P4K635"/>
<organism evidence="1 2">
    <name type="scientific">Lojkania enalia</name>
    <dbReference type="NCBI Taxonomy" id="147567"/>
    <lineage>
        <taxon>Eukaryota</taxon>
        <taxon>Fungi</taxon>
        <taxon>Dikarya</taxon>
        <taxon>Ascomycota</taxon>
        <taxon>Pezizomycotina</taxon>
        <taxon>Dothideomycetes</taxon>
        <taxon>Pleosporomycetidae</taxon>
        <taxon>Pleosporales</taxon>
        <taxon>Pleosporales incertae sedis</taxon>
        <taxon>Lojkania</taxon>
    </lineage>
</organism>
<dbReference type="EMBL" id="ML986639">
    <property type="protein sequence ID" value="KAF2262506.1"/>
    <property type="molecule type" value="Genomic_DNA"/>
</dbReference>
<proteinExistence type="predicted"/>
<dbReference type="Proteomes" id="UP000800093">
    <property type="component" value="Unassembled WGS sequence"/>
</dbReference>
<gene>
    <name evidence="1" type="ORF">CC78DRAFT_545708</name>
</gene>
<name>A0A9P4K635_9PLEO</name>